<reference evidence="1" key="1">
    <citation type="submission" date="2022-10" db="EMBL/GenBank/DDBJ databases">
        <authorList>
            <person name="Shreffler J."/>
            <person name="Spring A.M."/>
            <person name="Klyczek K."/>
            <person name="Garlena R.A."/>
            <person name="Russell D.A."/>
            <person name="Pope W.H."/>
            <person name="Jacobs-Sera D."/>
            <person name="Hatfull G.F."/>
        </authorList>
    </citation>
    <scope>NUCLEOTIDE SEQUENCE</scope>
</reference>
<accession>A0A9E8AAU9</accession>
<evidence type="ECO:0000313" key="1">
    <source>
        <dbReference type="EMBL" id="UYM26630.1"/>
    </source>
</evidence>
<organism evidence="1 2">
    <name type="scientific">Arthrobacter phage Bauer</name>
    <dbReference type="NCBI Taxonomy" id="2985648"/>
    <lineage>
        <taxon>Viruses</taxon>
        <taxon>Duplodnaviria</taxon>
        <taxon>Heunggongvirae</taxon>
        <taxon>Uroviricota</taxon>
        <taxon>Caudoviricetes</taxon>
        <taxon>Bauervirus</taxon>
        <taxon>Bauervirus bauer</taxon>
    </lineage>
</organism>
<keyword evidence="2" id="KW-1185">Reference proteome</keyword>
<protein>
    <submittedName>
        <fullName evidence="1">Uncharacterized protein</fullName>
    </submittedName>
</protein>
<proteinExistence type="predicted"/>
<dbReference type="KEGG" id="vg:80034745"/>
<dbReference type="RefSeq" id="YP_010761374.1">
    <property type="nucleotide sequence ID" value="NC_073594.1"/>
</dbReference>
<gene>
    <name evidence="1" type="primary">81</name>
    <name evidence="1" type="ORF">SEA_BAUER_81</name>
</gene>
<name>A0A9E8AAU9_9CAUD</name>
<dbReference type="Proteomes" id="UP001156221">
    <property type="component" value="Segment"/>
</dbReference>
<dbReference type="EMBL" id="OP580516">
    <property type="protein sequence ID" value="UYM26630.1"/>
    <property type="molecule type" value="Genomic_DNA"/>
</dbReference>
<sequence>MSELLEPGAVYRALQEVSEGKDPAEAYQALLADAVDPEELVMEQYFDDVAEQHSDEACREKAQRGSFCHGSACQYLPGGIRIQADCPCNCHEWENE</sequence>
<evidence type="ECO:0000313" key="2">
    <source>
        <dbReference type="Proteomes" id="UP001156221"/>
    </source>
</evidence>
<dbReference type="GeneID" id="80034745"/>